<feature type="modified residue" description="4-aspartylphosphate" evidence="5">
    <location>
        <position position="89"/>
    </location>
</feature>
<dbReference type="InterPro" id="IPR011006">
    <property type="entry name" value="CheY-like_superfamily"/>
</dbReference>
<dbReference type="Pfam" id="PF00196">
    <property type="entry name" value="GerE"/>
    <property type="match status" value="1"/>
</dbReference>
<evidence type="ECO:0000313" key="8">
    <source>
        <dbReference type="EMBL" id="MFC0349871.1"/>
    </source>
</evidence>
<dbReference type="PRINTS" id="PR00038">
    <property type="entry name" value="HTHLUXR"/>
</dbReference>
<dbReference type="PROSITE" id="PS50043">
    <property type="entry name" value="HTH_LUXR_2"/>
    <property type="match status" value="1"/>
</dbReference>
<feature type="domain" description="Response regulatory" evidence="7">
    <location>
        <begin position="38"/>
        <end position="155"/>
    </location>
</feature>
<dbReference type="SMART" id="SM00421">
    <property type="entry name" value="HTH_LUXR"/>
    <property type="match status" value="1"/>
</dbReference>
<dbReference type="Pfam" id="PF00072">
    <property type="entry name" value="Response_reg"/>
    <property type="match status" value="1"/>
</dbReference>
<evidence type="ECO:0000259" key="6">
    <source>
        <dbReference type="PROSITE" id="PS50043"/>
    </source>
</evidence>
<keyword evidence="2" id="KW-0805">Transcription regulation</keyword>
<dbReference type="InterPro" id="IPR058245">
    <property type="entry name" value="NreC/VraR/RcsB-like_REC"/>
</dbReference>
<protein>
    <submittedName>
        <fullName evidence="8">Response regulator</fullName>
    </submittedName>
</protein>
<keyword evidence="9" id="KW-1185">Reference proteome</keyword>
<name>A0ABV6IFR4_9BURK</name>
<comment type="caution">
    <text evidence="8">The sequence shown here is derived from an EMBL/GenBank/DDBJ whole genome shotgun (WGS) entry which is preliminary data.</text>
</comment>
<evidence type="ECO:0000256" key="2">
    <source>
        <dbReference type="ARBA" id="ARBA00023015"/>
    </source>
</evidence>
<evidence type="ECO:0000256" key="5">
    <source>
        <dbReference type="PROSITE-ProRule" id="PRU00169"/>
    </source>
</evidence>
<dbReference type="InterPro" id="IPR001789">
    <property type="entry name" value="Sig_transdc_resp-reg_receiver"/>
</dbReference>
<dbReference type="Gene3D" id="3.40.50.2300">
    <property type="match status" value="1"/>
</dbReference>
<dbReference type="InterPro" id="IPR039420">
    <property type="entry name" value="WalR-like"/>
</dbReference>
<evidence type="ECO:0000259" key="7">
    <source>
        <dbReference type="PROSITE" id="PS50110"/>
    </source>
</evidence>
<gene>
    <name evidence="8" type="ORF">ACFFJH_08635</name>
</gene>
<dbReference type="PANTHER" id="PTHR43214:SF41">
    <property type="entry name" value="NITRATE_NITRITE RESPONSE REGULATOR PROTEIN NARP"/>
    <property type="match status" value="1"/>
</dbReference>
<dbReference type="CDD" id="cd17535">
    <property type="entry name" value="REC_NarL-like"/>
    <property type="match status" value="1"/>
</dbReference>
<keyword evidence="1 5" id="KW-0597">Phosphoprotein</keyword>
<dbReference type="SUPFAM" id="SSF52172">
    <property type="entry name" value="CheY-like"/>
    <property type="match status" value="1"/>
</dbReference>
<dbReference type="PROSITE" id="PS50110">
    <property type="entry name" value="RESPONSE_REGULATORY"/>
    <property type="match status" value="1"/>
</dbReference>
<dbReference type="PANTHER" id="PTHR43214">
    <property type="entry name" value="TWO-COMPONENT RESPONSE REGULATOR"/>
    <property type="match status" value="1"/>
</dbReference>
<dbReference type="SMART" id="SM00448">
    <property type="entry name" value="REC"/>
    <property type="match status" value="1"/>
</dbReference>
<evidence type="ECO:0000256" key="4">
    <source>
        <dbReference type="ARBA" id="ARBA00023163"/>
    </source>
</evidence>
<dbReference type="CDD" id="cd06170">
    <property type="entry name" value="LuxR_C_like"/>
    <property type="match status" value="1"/>
</dbReference>
<sequence>MFEFYGRLILSSVTYIGDAQTDMNVVNYAIMTISPFHHVAVVEDDPIFRHRFEEVLLNAPDMALSASAANFPDALNLLSGQPPDVLLVDIGLPNGQSGIDLIRLAVDCWPSCVIMVLTVFGDEQNVLGAIRAGAMGYLLKDADDKTLAEHIRSLRRGESPISPVIARQLLKQLMPMPTTTLNDRTLSDTPFLNTNKPEKLCQTKEKFGDFTPTLSAQEATVLNLIAKGFTLKEVAALLDISINSVKTNVQRCYRKLQVHSQTEAIYEARRLGLIKD</sequence>
<keyword evidence="4" id="KW-0804">Transcription</keyword>
<evidence type="ECO:0000256" key="1">
    <source>
        <dbReference type="ARBA" id="ARBA00022553"/>
    </source>
</evidence>
<evidence type="ECO:0000256" key="3">
    <source>
        <dbReference type="ARBA" id="ARBA00023125"/>
    </source>
</evidence>
<dbReference type="InterPro" id="IPR016032">
    <property type="entry name" value="Sig_transdc_resp-reg_C-effctor"/>
</dbReference>
<organism evidence="8 9">
    <name type="scientific">Undibacterium danionis</name>
    <dbReference type="NCBI Taxonomy" id="1812100"/>
    <lineage>
        <taxon>Bacteria</taxon>
        <taxon>Pseudomonadati</taxon>
        <taxon>Pseudomonadota</taxon>
        <taxon>Betaproteobacteria</taxon>
        <taxon>Burkholderiales</taxon>
        <taxon>Oxalobacteraceae</taxon>
        <taxon>Undibacterium</taxon>
    </lineage>
</organism>
<reference evidence="8 9" key="1">
    <citation type="submission" date="2024-09" db="EMBL/GenBank/DDBJ databases">
        <authorList>
            <person name="Sun Q."/>
            <person name="Mori K."/>
        </authorList>
    </citation>
    <scope>NUCLEOTIDE SEQUENCE [LARGE SCALE GENOMIC DNA]</scope>
    <source>
        <strain evidence="8 9">CCM 8677</strain>
    </source>
</reference>
<proteinExistence type="predicted"/>
<dbReference type="SUPFAM" id="SSF46894">
    <property type="entry name" value="C-terminal effector domain of the bipartite response regulators"/>
    <property type="match status" value="1"/>
</dbReference>
<dbReference type="Proteomes" id="UP001589844">
    <property type="component" value="Unassembled WGS sequence"/>
</dbReference>
<accession>A0ABV6IFR4</accession>
<feature type="domain" description="HTH luxR-type" evidence="6">
    <location>
        <begin position="207"/>
        <end position="272"/>
    </location>
</feature>
<dbReference type="InterPro" id="IPR000792">
    <property type="entry name" value="Tscrpt_reg_LuxR_C"/>
</dbReference>
<keyword evidence="3" id="KW-0238">DNA-binding</keyword>
<evidence type="ECO:0000313" key="9">
    <source>
        <dbReference type="Proteomes" id="UP001589844"/>
    </source>
</evidence>
<dbReference type="EMBL" id="JBHLXJ010000009">
    <property type="protein sequence ID" value="MFC0349871.1"/>
    <property type="molecule type" value="Genomic_DNA"/>
</dbReference>